<dbReference type="PANTHER" id="PTHR48043">
    <property type="entry name" value="EG:EG0003.4 PROTEIN-RELATED"/>
    <property type="match status" value="1"/>
</dbReference>
<dbReference type="InterPro" id="IPR050271">
    <property type="entry name" value="UDP-glycosyltransferase"/>
</dbReference>
<evidence type="ECO:0000256" key="11">
    <source>
        <dbReference type="RuleBase" id="RU003718"/>
    </source>
</evidence>
<evidence type="ECO:0000256" key="7">
    <source>
        <dbReference type="ARBA" id="ARBA00022989"/>
    </source>
</evidence>
<evidence type="ECO:0000256" key="8">
    <source>
        <dbReference type="ARBA" id="ARBA00023136"/>
    </source>
</evidence>
<evidence type="ECO:0000256" key="12">
    <source>
        <dbReference type="SAM" id="Phobius"/>
    </source>
</evidence>
<evidence type="ECO:0000256" key="6">
    <source>
        <dbReference type="ARBA" id="ARBA00022824"/>
    </source>
</evidence>
<proteinExistence type="inferred from homology"/>
<dbReference type="Proteomes" id="UP000504606">
    <property type="component" value="Unplaced"/>
</dbReference>
<dbReference type="Gene3D" id="3.40.50.2000">
    <property type="entry name" value="Glycogen Phosphorylase B"/>
    <property type="match status" value="2"/>
</dbReference>
<keyword evidence="9" id="KW-0325">Glycoprotein</keyword>
<keyword evidence="6" id="KW-0256">Endoplasmic reticulum</keyword>
<evidence type="ECO:0000256" key="9">
    <source>
        <dbReference type="ARBA" id="ARBA00023180"/>
    </source>
</evidence>
<dbReference type="GeneID" id="113216103"/>
<dbReference type="FunFam" id="3.40.50.2000:FF:000050">
    <property type="entry name" value="UDP-glucuronosyltransferase"/>
    <property type="match status" value="1"/>
</dbReference>
<evidence type="ECO:0000256" key="2">
    <source>
        <dbReference type="ARBA" id="ARBA00009995"/>
    </source>
</evidence>
<dbReference type="GO" id="GO:0008194">
    <property type="term" value="F:UDP-glycosyltransferase activity"/>
    <property type="evidence" value="ECO:0007669"/>
    <property type="project" value="InterPro"/>
</dbReference>
<protein>
    <submittedName>
        <fullName evidence="15">UDP-glucosyltransferase 2-like</fullName>
    </submittedName>
</protein>
<keyword evidence="7 12" id="KW-1133">Transmembrane helix</keyword>
<dbReference type="KEGG" id="foc:113216103"/>
<dbReference type="SUPFAM" id="SSF53756">
    <property type="entry name" value="UDP-Glycosyltransferase/glycogen phosphorylase"/>
    <property type="match status" value="1"/>
</dbReference>
<keyword evidence="8 12" id="KW-0472">Membrane</keyword>
<evidence type="ECO:0000256" key="5">
    <source>
        <dbReference type="ARBA" id="ARBA00022692"/>
    </source>
</evidence>
<keyword evidence="14" id="KW-1185">Reference proteome</keyword>
<feature type="chain" id="PRO_5038679560" evidence="13">
    <location>
        <begin position="31"/>
        <end position="536"/>
    </location>
</feature>
<dbReference type="AlphaFoldDB" id="A0A9C6UBC8"/>
<organism evidence="14 15">
    <name type="scientific">Frankliniella occidentalis</name>
    <name type="common">Western flower thrips</name>
    <name type="synonym">Euthrips occidentalis</name>
    <dbReference type="NCBI Taxonomy" id="133901"/>
    <lineage>
        <taxon>Eukaryota</taxon>
        <taxon>Metazoa</taxon>
        <taxon>Ecdysozoa</taxon>
        <taxon>Arthropoda</taxon>
        <taxon>Hexapoda</taxon>
        <taxon>Insecta</taxon>
        <taxon>Pterygota</taxon>
        <taxon>Neoptera</taxon>
        <taxon>Paraneoptera</taxon>
        <taxon>Thysanoptera</taxon>
        <taxon>Terebrantia</taxon>
        <taxon>Thripoidea</taxon>
        <taxon>Thripidae</taxon>
        <taxon>Frankliniella</taxon>
    </lineage>
</organism>
<sequence>MSSASTATMRTVVACALVGLLCGLARPAEGLRVLGLFPLPGHSHNIFFKALMETLAERGHEVVVFSPFPHKKAFPNLTDVDTSSGAPSLTNNFSFDKVSSAATILPGQAMYQSMTRIGAMSGASLCRQVFSMPEFDKLMKGGYGRFDVVFTEIFGSDCWVAVAHKMELPIISMSSAPDVSWMHERFGSPDNPSYLVNVFTGYTSAMSLWERMINACTALYVNYLHKIIIQDPSDAVVKEFFGPDMPPISEMIKKTSLVLLNRHLSIHAARPVTPNVVHVGGLHIKPSKDEAMDPELRRWMDEAEHGVIFFSLGSMMRSDTLPKDKRDALLGAFSKLPQRVLWKFETPDIDLPPNVRIGKWLPQLAILTHPKTILFMTHGGLMGTMEALQSSVPMLGIPLFADQMSNTELYRSLGIAQRLDIRTATEESTLAVLRELTETSKYRDRAREVARLFRDRPRHAADEAVWWTEYVVRNQGAMHLRPLGADLAWYEFLLLDVAAVLLAAALLVGVLLKVALGALCGKSSETKIQKRKNKKE</sequence>
<evidence type="ECO:0000256" key="13">
    <source>
        <dbReference type="SAM" id="SignalP"/>
    </source>
</evidence>
<name>A0A9C6UBC8_FRAOC</name>
<accession>A0A9C6UBC8</accession>
<evidence type="ECO:0000313" key="15">
    <source>
        <dbReference type="RefSeq" id="XP_052126937.1"/>
    </source>
</evidence>
<dbReference type="PANTHER" id="PTHR48043:SF145">
    <property type="entry name" value="FI06409P-RELATED"/>
    <property type="match status" value="1"/>
</dbReference>
<dbReference type="InterPro" id="IPR002213">
    <property type="entry name" value="UDP_glucos_trans"/>
</dbReference>
<dbReference type="PROSITE" id="PS00375">
    <property type="entry name" value="UDPGT"/>
    <property type="match status" value="1"/>
</dbReference>
<dbReference type="Pfam" id="PF00201">
    <property type="entry name" value="UDPGT"/>
    <property type="match status" value="1"/>
</dbReference>
<evidence type="ECO:0000313" key="14">
    <source>
        <dbReference type="Proteomes" id="UP000504606"/>
    </source>
</evidence>
<keyword evidence="13" id="KW-0732">Signal</keyword>
<keyword evidence="4 11" id="KW-0808">Transferase</keyword>
<evidence type="ECO:0000256" key="1">
    <source>
        <dbReference type="ARBA" id="ARBA00004240"/>
    </source>
</evidence>
<evidence type="ECO:0000256" key="4">
    <source>
        <dbReference type="ARBA" id="ARBA00022679"/>
    </source>
</evidence>
<dbReference type="GO" id="GO:0005783">
    <property type="term" value="C:endoplasmic reticulum"/>
    <property type="evidence" value="ECO:0007669"/>
    <property type="project" value="UniProtKB-SubCell"/>
</dbReference>
<feature type="signal peptide" evidence="13">
    <location>
        <begin position="1"/>
        <end position="30"/>
    </location>
</feature>
<dbReference type="InterPro" id="IPR035595">
    <property type="entry name" value="UDP_glycos_trans_CS"/>
</dbReference>
<comment type="subcellular location">
    <subcellularLocation>
        <location evidence="10">Endomembrane system</location>
        <topology evidence="10">Single-pass type I membrane protein</topology>
    </subcellularLocation>
    <subcellularLocation>
        <location evidence="1">Endoplasmic reticulum</location>
    </subcellularLocation>
</comment>
<feature type="transmembrane region" description="Helical" evidence="12">
    <location>
        <begin position="488"/>
        <end position="521"/>
    </location>
</feature>
<dbReference type="OrthoDB" id="5835829at2759"/>
<keyword evidence="3 11" id="KW-0328">Glycosyltransferase</keyword>
<evidence type="ECO:0000256" key="3">
    <source>
        <dbReference type="ARBA" id="ARBA00022676"/>
    </source>
</evidence>
<reference evidence="15" key="1">
    <citation type="submission" date="2025-08" db="UniProtKB">
        <authorList>
            <consortium name="RefSeq"/>
        </authorList>
    </citation>
    <scope>IDENTIFICATION</scope>
    <source>
        <tissue evidence="15">Whole organism</tissue>
    </source>
</reference>
<dbReference type="RefSeq" id="XP_052126937.1">
    <property type="nucleotide sequence ID" value="XM_052270977.1"/>
</dbReference>
<evidence type="ECO:0000256" key="10">
    <source>
        <dbReference type="ARBA" id="ARBA00046288"/>
    </source>
</evidence>
<keyword evidence="5 12" id="KW-0812">Transmembrane</keyword>
<gene>
    <name evidence="15" type="primary">LOC113216103</name>
</gene>
<comment type="similarity">
    <text evidence="2 11">Belongs to the UDP-glycosyltransferase family.</text>
</comment>
<dbReference type="CDD" id="cd03784">
    <property type="entry name" value="GT1_Gtf-like"/>
    <property type="match status" value="1"/>
</dbReference>